<reference evidence="2 3" key="1">
    <citation type="submission" date="2017-06" db="EMBL/GenBank/DDBJ databases">
        <authorList>
            <person name="Varghese N."/>
            <person name="Submissions S."/>
        </authorList>
    </citation>
    <scope>NUCLEOTIDE SEQUENCE [LARGE SCALE GENOMIC DNA]</scope>
    <source>
        <strain evidence="2 3">DSM 19840</strain>
    </source>
</reference>
<dbReference type="EMBL" id="FZNV01000002">
    <property type="protein sequence ID" value="SNR44688.1"/>
    <property type="molecule type" value="Genomic_DNA"/>
</dbReference>
<gene>
    <name evidence="2" type="ORF">SAMN04488009_1797</name>
</gene>
<name>A0ABY1SGU5_9FLAO</name>
<comment type="caution">
    <text evidence="2">The sequence shown here is derived from an EMBL/GenBank/DDBJ whole genome shotgun (WGS) entry which is preliminary data.</text>
</comment>
<protein>
    <submittedName>
        <fullName evidence="2">Lumazine-binding</fullName>
    </submittedName>
</protein>
<dbReference type="RefSeq" id="WP_245838870.1">
    <property type="nucleotide sequence ID" value="NZ_FZNV01000002.1"/>
</dbReference>
<accession>A0ABY1SGU5</accession>
<keyword evidence="3" id="KW-1185">Reference proteome</keyword>
<keyword evidence="1" id="KW-0732">Signal</keyword>
<evidence type="ECO:0000256" key="1">
    <source>
        <dbReference type="SAM" id="SignalP"/>
    </source>
</evidence>
<evidence type="ECO:0000313" key="2">
    <source>
        <dbReference type="EMBL" id="SNR44688.1"/>
    </source>
</evidence>
<dbReference type="SUPFAM" id="SSF54427">
    <property type="entry name" value="NTF2-like"/>
    <property type="match status" value="1"/>
</dbReference>
<evidence type="ECO:0000313" key="3">
    <source>
        <dbReference type="Proteomes" id="UP000198337"/>
    </source>
</evidence>
<dbReference type="InterPro" id="IPR032710">
    <property type="entry name" value="NTF2-like_dom_sf"/>
</dbReference>
<proteinExistence type="predicted"/>
<feature type="signal peptide" evidence="1">
    <location>
        <begin position="1"/>
        <end position="20"/>
    </location>
</feature>
<sequence>MIKKYVLCFLIGLFSIVLTAQNQEEAAVKQTIEDFFKAFHKKDSLALYEMVHETIRLQTIKTSKDGQPVLFNEAYDTLVSSITKIPDTLKFEERILDYNIKIDGAMANAWTKYEFWFNNEFHHCGVNSFQLFKENNTWKIIYLIDTRRVEDCKASTPK</sequence>
<dbReference type="Proteomes" id="UP000198337">
    <property type="component" value="Unassembled WGS sequence"/>
</dbReference>
<organism evidence="2 3">
    <name type="scientific">Maribacter sedimenticola</name>
    <dbReference type="NCBI Taxonomy" id="228956"/>
    <lineage>
        <taxon>Bacteria</taxon>
        <taxon>Pseudomonadati</taxon>
        <taxon>Bacteroidota</taxon>
        <taxon>Flavobacteriia</taxon>
        <taxon>Flavobacteriales</taxon>
        <taxon>Flavobacteriaceae</taxon>
        <taxon>Maribacter</taxon>
    </lineage>
</organism>
<dbReference type="Gene3D" id="3.10.450.50">
    <property type="match status" value="1"/>
</dbReference>
<feature type="chain" id="PRO_5046917896" evidence="1">
    <location>
        <begin position="21"/>
        <end position="158"/>
    </location>
</feature>